<evidence type="ECO:0000313" key="10">
    <source>
        <dbReference type="Proteomes" id="UP000724874"/>
    </source>
</evidence>
<dbReference type="PANTHER" id="PTHR24269:SF16">
    <property type="entry name" value="PROTEIN SLG1"/>
    <property type="match status" value="1"/>
</dbReference>
<dbReference type="PANTHER" id="PTHR24269">
    <property type="entry name" value="KREMEN PROTEIN"/>
    <property type="match status" value="1"/>
</dbReference>
<dbReference type="Proteomes" id="UP000724874">
    <property type="component" value="Unassembled WGS sequence"/>
</dbReference>
<dbReference type="PROSITE" id="PS51212">
    <property type="entry name" value="WSC"/>
    <property type="match status" value="1"/>
</dbReference>
<evidence type="ECO:0000256" key="2">
    <source>
        <dbReference type="ARBA" id="ARBA00022692"/>
    </source>
</evidence>
<feature type="signal peptide" evidence="7">
    <location>
        <begin position="1"/>
        <end position="25"/>
    </location>
</feature>
<dbReference type="GO" id="GO:0005886">
    <property type="term" value="C:plasma membrane"/>
    <property type="evidence" value="ECO:0007669"/>
    <property type="project" value="TreeGrafter"/>
</dbReference>
<keyword evidence="2" id="KW-0812">Transmembrane</keyword>
<comment type="caution">
    <text evidence="9">The sequence shown here is derived from an EMBL/GenBank/DDBJ whole genome shotgun (WGS) entry which is preliminary data.</text>
</comment>
<protein>
    <recommendedName>
        <fullName evidence="8">WSC domain-containing protein</fullName>
    </recommendedName>
</protein>
<keyword evidence="4" id="KW-1133">Transmembrane helix</keyword>
<dbReference type="Pfam" id="PF01822">
    <property type="entry name" value="WSC"/>
    <property type="match status" value="1"/>
</dbReference>
<sequence length="318" mass="33210">MMFSELSFKSTFVVIIGSVILSAHASPVSDTLPPSSLGTIVQTAGTFQYKGCYQDVVDGAPRSLRFQLQVPGGVTAESCTAACKASDFPLAGLEFGQECWCDAYMALAVLTPDTDCNTPCVANNAELCGAGNRLTVYVDSTAPPITLTACLGLGNPFVFNLVATFLPTSPGAPVSAPLVIGGDLLDTQPEQPFEYVLRGDVSNNLVTVFSIGGEGFSGIQQVADGDNPSAVSLEPLPGGFQFFEQVIVGPQQPIEFTEYCPQPNPLSPSTYIGPPILGVDGQTNVWALCGASFLVFLPGPSNVNCANVLLAMVQHVSS</sequence>
<evidence type="ECO:0000313" key="9">
    <source>
        <dbReference type="EMBL" id="KAF8872484.1"/>
    </source>
</evidence>
<evidence type="ECO:0000256" key="3">
    <source>
        <dbReference type="ARBA" id="ARBA00022729"/>
    </source>
</evidence>
<evidence type="ECO:0000259" key="8">
    <source>
        <dbReference type="PROSITE" id="PS51212"/>
    </source>
</evidence>
<comment type="subcellular location">
    <subcellularLocation>
        <location evidence="1">Membrane</location>
        <topology evidence="1">Single-pass membrane protein</topology>
    </subcellularLocation>
</comment>
<name>A0A9P5N7K0_GYMJU</name>
<dbReference type="SMART" id="SM00321">
    <property type="entry name" value="WSC"/>
    <property type="match status" value="1"/>
</dbReference>
<dbReference type="OrthoDB" id="5985073at2759"/>
<dbReference type="AlphaFoldDB" id="A0A9P5N7K0"/>
<accession>A0A9P5N7K0</accession>
<gene>
    <name evidence="9" type="ORF">CPB84DRAFT_1799523</name>
</gene>
<dbReference type="InterPro" id="IPR051836">
    <property type="entry name" value="Kremen_rcpt"/>
</dbReference>
<evidence type="ECO:0000256" key="4">
    <source>
        <dbReference type="ARBA" id="ARBA00022989"/>
    </source>
</evidence>
<dbReference type="InterPro" id="IPR002889">
    <property type="entry name" value="WSC_carb-bd"/>
</dbReference>
<evidence type="ECO:0000256" key="1">
    <source>
        <dbReference type="ARBA" id="ARBA00004167"/>
    </source>
</evidence>
<keyword evidence="6" id="KW-0325">Glycoprotein</keyword>
<evidence type="ECO:0000256" key="5">
    <source>
        <dbReference type="ARBA" id="ARBA00023136"/>
    </source>
</evidence>
<feature type="chain" id="PRO_5040412550" description="WSC domain-containing protein" evidence="7">
    <location>
        <begin position="26"/>
        <end position="318"/>
    </location>
</feature>
<evidence type="ECO:0000256" key="7">
    <source>
        <dbReference type="SAM" id="SignalP"/>
    </source>
</evidence>
<organism evidence="9 10">
    <name type="scientific">Gymnopilus junonius</name>
    <name type="common">Spectacular rustgill mushroom</name>
    <name type="synonym">Gymnopilus spectabilis subsp. junonius</name>
    <dbReference type="NCBI Taxonomy" id="109634"/>
    <lineage>
        <taxon>Eukaryota</taxon>
        <taxon>Fungi</taxon>
        <taxon>Dikarya</taxon>
        <taxon>Basidiomycota</taxon>
        <taxon>Agaricomycotina</taxon>
        <taxon>Agaricomycetes</taxon>
        <taxon>Agaricomycetidae</taxon>
        <taxon>Agaricales</taxon>
        <taxon>Agaricineae</taxon>
        <taxon>Hymenogastraceae</taxon>
        <taxon>Gymnopilus</taxon>
    </lineage>
</organism>
<evidence type="ECO:0000256" key="6">
    <source>
        <dbReference type="ARBA" id="ARBA00023180"/>
    </source>
</evidence>
<keyword evidence="5" id="KW-0472">Membrane</keyword>
<feature type="domain" description="WSC" evidence="8">
    <location>
        <begin position="46"/>
        <end position="140"/>
    </location>
</feature>
<proteinExistence type="predicted"/>
<keyword evidence="3 7" id="KW-0732">Signal</keyword>
<keyword evidence="10" id="KW-1185">Reference proteome</keyword>
<reference evidence="9" key="1">
    <citation type="submission" date="2020-11" db="EMBL/GenBank/DDBJ databases">
        <authorList>
            <consortium name="DOE Joint Genome Institute"/>
            <person name="Ahrendt S."/>
            <person name="Riley R."/>
            <person name="Andreopoulos W."/>
            <person name="LaButti K."/>
            <person name="Pangilinan J."/>
            <person name="Ruiz-duenas F.J."/>
            <person name="Barrasa J.M."/>
            <person name="Sanchez-Garcia M."/>
            <person name="Camarero S."/>
            <person name="Miyauchi S."/>
            <person name="Serrano A."/>
            <person name="Linde D."/>
            <person name="Babiker R."/>
            <person name="Drula E."/>
            <person name="Ayuso-Fernandez I."/>
            <person name="Pacheco R."/>
            <person name="Padilla G."/>
            <person name="Ferreira P."/>
            <person name="Barriuso J."/>
            <person name="Kellner H."/>
            <person name="Castanera R."/>
            <person name="Alfaro M."/>
            <person name="Ramirez L."/>
            <person name="Pisabarro A.G."/>
            <person name="Kuo A."/>
            <person name="Tritt A."/>
            <person name="Lipzen A."/>
            <person name="He G."/>
            <person name="Yan M."/>
            <person name="Ng V."/>
            <person name="Cullen D."/>
            <person name="Martin F."/>
            <person name="Rosso M.-N."/>
            <person name="Henrissat B."/>
            <person name="Hibbett D."/>
            <person name="Martinez A.T."/>
            <person name="Grigoriev I.V."/>
        </authorList>
    </citation>
    <scope>NUCLEOTIDE SEQUENCE</scope>
    <source>
        <strain evidence="9">AH 44721</strain>
    </source>
</reference>
<dbReference type="EMBL" id="JADNYJ010000266">
    <property type="protein sequence ID" value="KAF8872484.1"/>
    <property type="molecule type" value="Genomic_DNA"/>
</dbReference>